<keyword evidence="6" id="KW-1185">Reference proteome</keyword>
<evidence type="ECO:0000313" key="5">
    <source>
        <dbReference type="EMBL" id="PON80491.1"/>
    </source>
</evidence>
<proteinExistence type="predicted"/>
<dbReference type="EMBL" id="JXTB01000001">
    <property type="protein sequence ID" value="PON80491.1"/>
    <property type="molecule type" value="Genomic_DNA"/>
</dbReference>
<feature type="domain" description="Bulb-type lectin" evidence="4">
    <location>
        <begin position="21"/>
        <end position="134"/>
    </location>
</feature>
<accession>A0A2P5E4N3</accession>
<keyword evidence="3" id="KW-0325">Glycoprotein</keyword>
<comment type="caution">
    <text evidence="5">The sequence shown here is derived from an EMBL/GenBank/DDBJ whole genome shotgun (WGS) entry which is preliminary data.</text>
</comment>
<keyword evidence="1" id="KW-0732">Signal</keyword>
<dbReference type="PANTHER" id="PTHR32444">
    <property type="entry name" value="BULB-TYPE LECTIN DOMAIN-CONTAINING PROTEIN"/>
    <property type="match status" value="1"/>
</dbReference>
<dbReference type="Gene3D" id="2.90.10.10">
    <property type="entry name" value="Bulb-type lectin domain"/>
    <property type="match status" value="1"/>
</dbReference>
<sequence length="134" mass="15167">METKFNLRFMVVLFQRLLEPISALELIPFLPINPSLKLKPLTLQVKSSPYYIGMWYIEFLKHSIVWVANRDKSVSDVFFPELKISDGNLVLFDESKIPVRSTNVKNSNISSVQAVLLDNGNLVLNDGSNLSIPS</sequence>
<evidence type="ECO:0000256" key="2">
    <source>
        <dbReference type="ARBA" id="ARBA00023157"/>
    </source>
</evidence>
<organism evidence="5 6">
    <name type="scientific">Parasponia andersonii</name>
    <name type="common">Sponia andersonii</name>
    <dbReference type="NCBI Taxonomy" id="3476"/>
    <lineage>
        <taxon>Eukaryota</taxon>
        <taxon>Viridiplantae</taxon>
        <taxon>Streptophyta</taxon>
        <taxon>Embryophyta</taxon>
        <taxon>Tracheophyta</taxon>
        <taxon>Spermatophyta</taxon>
        <taxon>Magnoliopsida</taxon>
        <taxon>eudicotyledons</taxon>
        <taxon>Gunneridae</taxon>
        <taxon>Pentapetalae</taxon>
        <taxon>rosids</taxon>
        <taxon>fabids</taxon>
        <taxon>Rosales</taxon>
        <taxon>Cannabaceae</taxon>
        <taxon>Parasponia</taxon>
    </lineage>
</organism>
<dbReference type="InterPro" id="IPR036426">
    <property type="entry name" value="Bulb-type_lectin_dom_sf"/>
</dbReference>
<dbReference type="PROSITE" id="PS50927">
    <property type="entry name" value="BULB_LECTIN"/>
    <property type="match status" value="1"/>
</dbReference>
<reference evidence="6" key="1">
    <citation type="submission" date="2016-06" db="EMBL/GenBank/DDBJ databases">
        <title>Parallel loss of symbiosis genes in relatives of nitrogen-fixing non-legume Parasponia.</title>
        <authorList>
            <person name="Van Velzen R."/>
            <person name="Holmer R."/>
            <person name="Bu F."/>
            <person name="Rutten L."/>
            <person name="Van Zeijl A."/>
            <person name="Liu W."/>
            <person name="Santuari L."/>
            <person name="Cao Q."/>
            <person name="Sharma T."/>
            <person name="Shen D."/>
            <person name="Roswanjaya Y."/>
            <person name="Wardhani T."/>
            <person name="Kalhor M.S."/>
            <person name="Jansen J."/>
            <person name="Van den Hoogen J."/>
            <person name="Gungor B."/>
            <person name="Hartog M."/>
            <person name="Hontelez J."/>
            <person name="Verver J."/>
            <person name="Yang W.-C."/>
            <person name="Schijlen E."/>
            <person name="Repin R."/>
            <person name="Schilthuizen M."/>
            <person name="Schranz E."/>
            <person name="Heidstra R."/>
            <person name="Miyata K."/>
            <person name="Fedorova E."/>
            <person name="Kohlen W."/>
            <person name="Bisseling T."/>
            <person name="Smit S."/>
            <person name="Geurts R."/>
        </authorList>
    </citation>
    <scope>NUCLEOTIDE SEQUENCE [LARGE SCALE GENOMIC DNA]</scope>
    <source>
        <strain evidence="6">cv. WU1-14</strain>
    </source>
</reference>
<evidence type="ECO:0000256" key="3">
    <source>
        <dbReference type="ARBA" id="ARBA00023180"/>
    </source>
</evidence>
<dbReference type="Proteomes" id="UP000237105">
    <property type="component" value="Unassembled WGS sequence"/>
</dbReference>
<dbReference type="GO" id="GO:0030246">
    <property type="term" value="F:carbohydrate binding"/>
    <property type="evidence" value="ECO:0007669"/>
    <property type="project" value="UniProtKB-KW"/>
</dbReference>
<keyword evidence="5" id="KW-0430">Lectin</keyword>
<dbReference type="InterPro" id="IPR001480">
    <property type="entry name" value="Bulb-type_lectin_dom"/>
</dbReference>
<dbReference type="AlphaFoldDB" id="A0A2P5E4N3"/>
<keyword evidence="2" id="KW-1015">Disulfide bond</keyword>
<evidence type="ECO:0000313" key="6">
    <source>
        <dbReference type="Proteomes" id="UP000237105"/>
    </source>
</evidence>
<dbReference type="PANTHER" id="PTHR32444:SF247">
    <property type="entry name" value="OS01G0958200 PROTEIN"/>
    <property type="match status" value="1"/>
</dbReference>
<protein>
    <submittedName>
        <fullName evidence="5">Bulb-type lectin domain containing protein</fullName>
    </submittedName>
</protein>
<gene>
    <name evidence="5" type="ORF">PanWU01x14_000470</name>
</gene>
<name>A0A2P5E4N3_PARAD</name>
<evidence type="ECO:0000259" key="4">
    <source>
        <dbReference type="PROSITE" id="PS50927"/>
    </source>
</evidence>
<dbReference type="STRING" id="3476.A0A2P5E4N3"/>
<evidence type="ECO:0000256" key="1">
    <source>
        <dbReference type="ARBA" id="ARBA00022729"/>
    </source>
</evidence>
<dbReference type="SMART" id="SM00108">
    <property type="entry name" value="B_lectin"/>
    <property type="match status" value="1"/>
</dbReference>
<dbReference type="SUPFAM" id="SSF51110">
    <property type="entry name" value="alpha-D-mannose-specific plant lectins"/>
    <property type="match status" value="1"/>
</dbReference>
<dbReference type="Pfam" id="PF01453">
    <property type="entry name" value="B_lectin"/>
    <property type="match status" value="1"/>
</dbReference>